<dbReference type="AlphaFoldDB" id="A0A378NTA8"/>
<dbReference type="Proteomes" id="UP000255234">
    <property type="component" value="Unassembled WGS sequence"/>
</dbReference>
<evidence type="ECO:0000313" key="2">
    <source>
        <dbReference type="EMBL" id="STY71087.1"/>
    </source>
</evidence>
<dbReference type="EMBL" id="UGPP01000001">
    <property type="protein sequence ID" value="STY71087.1"/>
    <property type="molecule type" value="Genomic_DNA"/>
</dbReference>
<sequence length="337" mass="39148">MARIVEFGGAKNGFFRRNMYIYNNDVPSIIDLIDRYNNTDIYCSIYSYENDDIENCGLLGPLYFDFDDVNIEANYKDVRREVYQLISLLNREFGIPLDYMEIYFSGNKGFHVLIPPEVFGITNDIDLNIKYKKLVKLIAKEYNLTRLDNKIYDRKRLFRLPNSINSKSGLRKIKINLDFLMDNDFISILELAKDHNKEIIVEINKEIKTIQKAKKAFEYLFSPIKHINYHVNKTNNVIHDKELLPCITNILNTSIGEGKRNNTAIVLASGLIQTGRDENSIIDMLTKWNQNNNPPIPDRELLSTFVSAKQMYLNNKHYGCSAIKDLDMCVNTCKFCC</sequence>
<protein>
    <submittedName>
        <fullName evidence="2">DNA primase small subunit</fullName>
    </submittedName>
</protein>
<feature type="domain" description="Primase C-terminal 1" evidence="1">
    <location>
        <begin position="249"/>
        <end position="314"/>
    </location>
</feature>
<dbReference type="SMART" id="SM00942">
    <property type="entry name" value="PriCT_1"/>
    <property type="match status" value="1"/>
</dbReference>
<proteinExistence type="predicted"/>
<dbReference type="RefSeq" id="WP_115151465.1">
    <property type="nucleotide sequence ID" value="NZ_UGPP01000001.1"/>
</dbReference>
<organism evidence="2 3">
    <name type="scientific">Megamonas hypermegale</name>
    <dbReference type="NCBI Taxonomy" id="158847"/>
    <lineage>
        <taxon>Bacteria</taxon>
        <taxon>Bacillati</taxon>
        <taxon>Bacillota</taxon>
        <taxon>Negativicutes</taxon>
        <taxon>Selenomonadales</taxon>
        <taxon>Selenomonadaceae</taxon>
        <taxon>Megamonas</taxon>
    </lineage>
</organism>
<name>A0A378NTA8_9FIRM</name>
<evidence type="ECO:0000259" key="1">
    <source>
        <dbReference type="SMART" id="SM00942"/>
    </source>
</evidence>
<accession>A0A378NTA8</accession>
<gene>
    <name evidence="2" type="ORF">NCTC10571_01239</name>
</gene>
<dbReference type="InterPro" id="IPR014820">
    <property type="entry name" value="PriCT_1"/>
</dbReference>
<dbReference type="SUPFAM" id="SSF56747">
    <property type="entry name" value="Prim-pol domain"/>
    <property type="match status" value="1"/>
</dbReference>
<dbReference type="Pfam" id="PF08708">
    <property type="entry name" value="PriCT_1"/>
    <property type="match status" value="1"/>
</dbReference>
<dbReference type="Gene3D" id="3.90.920.10">
    <property type="entry name" value="DNA primase, PRIM domain"/>
    <property type="match status" value="1"/>
</dbReference>
<evidence type="ECO:0000313" key="3">
    <source>
        <dbReference type="Proteomes" id="UP000255234"/>
    </source>
</evidence>
<reference evidence="2 3" key="1">
    <citation type="submission" date="2018-06" db="EMBL/GenBank/DDBJ databases">
        <authorList>
            <consortium name="Pathogen Informatics"/>
            <person name="Doyle S."/>
        </authorList>
    </citation>
    <scope>NUCLEOTIDE SEQUENCE [LARGE SCALE GENOMIC DNA]</scope>
    <source>
        <strain evidence="2 3">NCTC10571</strain>
    </source>
</reference>